<organism evidence="2 3">
    <name type="scientific">Halorussus limi</name>
    <dbReference type="NCBI Taxonomy" id="2938695"/>
    <lineage>
        <taxon>Archaea</taxon>
        <taxon>Methanobacteriati</taxon>
        <taxon>Methanobacteriota</taxon>
        <taxon>Stenosarchaea group</taxon>
        <taxon>Halobacteria</taxon>
        <taxon>Halobacteriales</taxon>
        <taxon>Haladaptataceae</taxon>
        <taxon>Halorussus</taxon>
    </lineage>
</organism>
<keyword evidence="3" id="KW-1185">Reference proteome</keyword>
<dbReference type="Proteomes" id="UP000830729">
    <property type="component" value="Plasmid unnamed1"/>
</dbReference>
<proteinExistence type="predicted"/>
<feature type="coiled-coil region" evidence="1">
    <location>
        <begin position="4"/>
        <end position="31"/>
    </location>
</feature>
<sequence length="66" mass="7483">MNRLRELESRVERLEDELRWLRRALEANDERAGTTAVGPCPNCETGVLTARGGELRCSACEFSKFL</sequence>
<dbReference type="GeneID" id="72187269"/>
<dbReference type="AlphaFoldDB" id="A0A8U0I086"/>
<evidence type="ECO:0000256" key="1">
    <source>
        <dbReference type="SAM" id="Coils"/>
    </source>
</evidence>
<accession>A0A8U0I086</accession>
<keyword evidence="1" id="KW-0175">Coiled coil</keyword>
<evidence type="ECO:0000313" key="3">
    <source>
        <dbReference type="Proteomes" id="UP000830729"/>
    </source>
</evidence>
<evidence type="ECO:0000313" key="2">
    <source>
        <dbReference type="EMBL" id="UPV76559.1"/>
    </source>
</evidence>
<reference evidence="2 3" key="1">
    <citation type="submission" date="2022-04" db="EMBL/GenBank/DDBJ databases">
        <title>Diverse halophilic archaea isolated from saline environments.</title>
        <authorList>
            <person name="Cui H.-L."/>
        </authorList>
    </citation>
    <scope>NUCLEOTIDE SEQUENCE [LARGE SCALE GENOMIC DNA]</scope>
    <source>
        <strain evidence="2 3">XZYJT49</strain>
        <plasmid evidence="2 3">unnamed1</plasmid>
    </source>
</reference>
<keyword evidence="2" id="KW-0614">Plasmid</keyword>
<protein>
    <submittedName>
        <fullName evidence="2">Uncharacterized protein</fullName>
    </submittedName>
</protein>
<dbReference type="RefSeq" id="WP_248652592.1">
    <property type="nucleotide sequence ID" value="NZ_CP096660.1"/>
</dbReference>
<gene>
    <name evidence="2" type="ORF">M0R89_18680</name>
</gene>
<name>A0A8U0I086_9EURY</name>
<dbReference type="EMBL" id="CP096660">
    <property type="protein sequence ID" value="UPV76559.1"/>
    <property type="molecule type" value="Genomic_DNA"/>
</dbReference>
<dbReference type="KEGG" id="halx:M0R89_18680"/>
<geneLocation type="plasmid" evidence="2 3">
    <name>unnamed1</name>
</geneLocation>